<evidence type="ECO:0000313" key="1">
    <source>
        <dbReference type="EMBL" id="RAK55970.1"/>
    </source>
</evidence>
<sequence length="84" mass="9221">MNRDDVDVVELEQRVLASERLLSTLIAILSAREPRLLAELQAVFASPDFAGDAAGRNAANTWSRISRDLTDTARLLNALGSQKR</sequence>
<proteinExistence type="predicted"/>
<dbReference type="Proteomes" id="UP000249254">
    <property type="component" value="Unassembled WGS sequence"/>
</dbReference>
<reference evidence="2" key="1">
    <citation type="submission" date="2018-05" db="EMBL/GenBank/DDBJ databases">
        <authorList>
            <person name="Li X."/>
        </authorList>
    </citation>
    <scope>NUCLEOTIDE SEQUENCE [LARGE SCALE GENOMIC DNA]</scope>
    <source>
        <strain evidence="2">LX32</strain>
    </source>
</reference>
<evidence type="ECO:0000313" key="2">
    <source>
        <dbReference type="Proteomes" id="UP000249254"/>
    </source>
</evidence>
<dbReference type="RefSeq" id="WP_111529718.1">
    <property type="nucleotide sequence ID" value="NZ_JBHRSG010000003.1"/>
</dbReference>
<organism evidence="1 2">
    <name type="scientific">Phenylobacterium soli</name>
    <dbReference type="NCBI Taxonomy" id="2170551"/>
    <lineage>
        <taxon>Bacteria</taxon>
        <taxon>Pseudomonadati</taxon>
        <taxon>Pseudomonadota</taxon>
        <taxon>Alphaproteobacteria</taxon>
        <taxon>Caulobacterales</taxon>
        <taxon>Caulobacteraceae</taxon>
        <taxon>Phenylobacterium</taxon>
    </lineage>
</organism>
<name>A0A328AM72_9CAUL</name>
<comment type="caution">
    <text evidence="1">The sequence shown here is derived from an EMBL/GenBank/DDBJ whole genome shotgun (WGS) entry which is preliminary data.</text>
</comment>
<accession>A0A328AM72</accession>
<keyword evidence="2" id="KW-1185">Reference proteome</keyword>
<dbReference type="AlphaFoldDB" id="A0A328AM72"/>
<gene>
    <name evidence="1" type="ORF">DJ017_16360</name>
</gene>
<dbReference type="EMBL" id="QFYQ01000001">
    <property type="protein sequence ID" value="RAK55970.1"/>
    <property type="molecule type" value="Genomic_DNA"/>
</dbReference>
<protein>
    <submittedName>
        <fullName evidence="1">Uncharacterized protein</fullName>
    </submittedName>
</protein>